<gene>
    <name evidence="1" type="ORF">GU926_17965</name>
</gene>
<evidence type="ECO:0000313" key="2">
    <source>
        <dbReference type="Proteomes" id="UP000464214"/>
    </source>
</evidence>
<proteinExistence type="predicted"/>
<protein>
    <submittedName>
        <fullName evidence="1">Uncharacterized protein</fullName>
    </submittedName>
</protein>
<sequence>MSITVKKKAAAQPIEKLLKNNMLLATDAYTIKQSVCRLQELRQAYIAHAEAGENVLHLPARKKK</sequence>
<name>A0A6P1P498_9BACT</name>
<dbReference type="RefSeq" id="WP_160694352.1">
    <property type="nucleotide sequence ID" value="NZ_CP047897.1"/>
</dbReference>
<dbReference type="KEGG" id="nib:GU926_17965"/>
<accession>A0A6P1P498</accession>
<keyword evidence="2" id="KW-1185">Reference proteome</keyword>
<dbReference type="AlphaFoldDB" id="A0A6P1P498"/>
<evidence type="ECO:0000313" key="1">
    <source>
        <dbReference type="EMBL" id="QHL89213.1"/>
    </source>
</evidence>
<dbReference type="Proteomes" id="UP000464214">
    <property type="component" value="Chromosome"/>
</dbReference>
<dbReference type="EMBL" id="CP047897">
    <property type="protein sequence ID" value="QHL89213.1"/>
    <property type="molecule type" value="Genomic_DNA"/>
</dbReference>
<reference evidence="1 2" key="1">
    <citation type="submission" date="2020-01" db="EMBL/GenBank/DDBJ databases">
        <authorList>
            <person name="Kim M."/>
        </authorList>
    </citation>
    <scope>NUCLEOTIDE SEQUENCE [LARGE SCALE GENOMIC DNA]</scope>
    <source>
        <strain evidence="1 2">BT10</strain>
    </source>
</reference>
<organism evidence="1 2">
    <name type="scientific">Nibribacter ruber</name>
    <dbReference type="NCBI Taxonomy" id="2698458"/>
    <lineage>
        <taxon>Bacteria</taxon>
        <taxon>Pseudomonadati</taxon>
        <taxon>Bacteroidota</taxon>
        <taxon>Cytophagia</taxon>
        <taxon>Cytophagales</taxon>
        <taxon>Hymenobacteraceae</taxon>
        <taxon>Nibribacter</taxon>
    </lineage>
</organism>